<dbReference type="EMBL" id="AGNK02000159">
    <property type="status" value="NOT_ANNOTATED_CDS"/>
    <property type="molecule type" value="Genomic_DNA"/>
</dbReference>
<keyword evidence="5" id="KW-1185">Reference proteome</keyword>
<dbReference type="Gramene" id="KQL29046">
    <property type="protein sequence ID" value="KQL29046"/>
    <property type="gene ID" value="SETIT_018975mg"/>
</dbReference>
<gene>
    <name evidence="3" type="ORF">SETIT_1G113500v2</name>
</gene>
<dbReference type="EnsemblPlants" id="KQL29046">
    <property type="protein sequence ID" value="KQL29046"/>
    <property type="gene ID" value="SETIT_018975mg"/>
</dbReference>
<name>K3YXH9_SETIT</name>
<dbReference type="HOGENOM" id="CLU_2908350_0_0_1"/>
<evidence type="ECO:0000313" key="3">
    <source>
        <dbReference type="EMBL" id="RCV05822.1"/>
    </source>
</evidence>
<accession>K3YXH9</accession>
<dbReference type="PANTHER" id="PTHR31471">
    <property type="entry name" value="OS02G0116800 PROTEIN"/>
    <property type="match status" value="1"/>
</dbReference>
<dbReference type="PANTHER" id="PTHR31471:SF98">
    <property type="entry name" value="OS02G0116800 PROTEIN"/>
    <property type="match status" value="1"/>
</dbReference>
<reference evidence="3 5" key="1">
    <citation type="journal article" date="2012" name="Nat. Biotechnol.">
        <title>Reference genome sequence of the model plant Setaria.</title>
        <authorList>
            <person name="Bennetzen J.L."/>
            <person name="Schmutz J."/>
            <person name="Wang H."/>
            <person name="Percifield R."/>
            <person name="Hawkins J."/>
            <person name="Pontaroli A.C."/>
            <person name="Estep M."/>
            <person name="Feng L."/>
            <person name="Vaughn J.N."/>
            <person name="Grimwood J."/>
            <person name="Jenkins J."/>
            <person name="Barry K."/>
            <person name="Lindquist E."/>
            <person name="Hellsten U."/>
            <person name="Deshpande S."/>
            <person name="Wang X."/>
            <person name="Wu X."/>
            <person name="Mitros T."/>
            <person name="Triplett J."/>
            <person name="Yang X."/>
            <person name="Ye C.Y."/>
            <person name="Mauro-Herrera M."/>
            <person name="Wang L."/>
            <person name="Li P."/>
            <person name="Sharma M."/>
            <person name="Sharma R."/>
            <person name="Ronald P.C."/>
            <person name="Panaud O."/>
            <person name="Kellogg E.A."/>
            <person name="Brutnell T.P."/>
            <person name="Doust A.N."/>
            <person name="Tuskan G.A."/>
            <person name="Rokhsar D."/>
            <person name="Devos K.M."/>
        </authorList>
    </citation>
    <scope>NUCLEOTIDE SEQUENCE [LARGE SCALE GENOMIC DNA]</scope>
    <source>
        <strain evidence="5">cv. Yugu1</strain>
        <strain evidence="3">Yugu1</strain>
    </source>
</reference>
<dbReference type="AlphaFoldDB" id="K3YXH9"/>
<comment type="similarity">
    <text evidence="1">Belongs to the remorin family.</text>
</comment>
<dbReference type="Pfam" id="PF03763">
    <property type="entry name" value="Remorin_C"/>
    <property type="match status" value="1"/>
</dbReference>
<evidence type="ECO:0000313" key="4">
    <source>
        <dbReference type="EnsemblPlants" id="KQL29046"/>
    </source>
</evidence>
<dbReference type="Proteomes" id="UP000004995">
    <property type="component" value="Unassembled WGS sequence"/>
</dbReference>
<sequence>MRARAQDKLMTQLASARHNADEKCAAAELKRNHAAARTAEQAEHITRTGRVPPSFGCWNWCS</sequence>
<dbReference type="InterPro" id="IPR005516">
    <property type="entry name" value="Remorin_C"/>
</dbReference>
<feature type="domain" description="Remorin C-terminal" evidence="2">
    <location>
        <begin position="1"/>
        <end position="53"/>
    </location>
</feature>
<protein>
    <recommendedName>
        <fullName evidence="2">Remorin C-terminal domain-containing protein</fullName>
    </recommendedName>
</protein>
<dbReference type="OMA" id="HNADEKC"/>
<reference evidence="4" key="3">
    <citation type="submission" date="2018-08" db="UniProtKB">
        <authorList>
            <consortium name="EnsemblPlants"/>
        </authorList>
    </citation>
    <scope>IDENTIFICATION</scope>
    <source>
        <strain evidence="4">Yugu1</strain>
    </source>
</reference>
<proteinExistence type="inferred from homology"/>
<evidence type="ECO:0000256" key="1">
    <source>
        <dbReference type="ARBA" id="ARBA00005711"/>
    </source>
</evidence>
<dbReference type="STRING" id="4555.K3YXH9"/>
<evidence type="ECO:0000313" key="5">
    <source>
        <dbReference type="Proteomes" id="UP000004995"/>
    </source>
</evidence>
<evidence type="ECO:0000259" key="2">
    <source>
        <dbReference type="Pfam" id="PF03763"/>
    </source>
</evidence>
<reference evidence="3" key="2">
    <citation type="submission" date="2015-07" db="EMBL/GenBank/DDBJ databases">
        <authorList>
            <person name="Noorani M."/>
        </authorList>
    </citation>
    <scope>NUCLEOTIDE SEQUENCE</scope>
    <source>
        <strain evidence="3">Yugu1</strain>
    </source>
</reference>
<dbReference type="EMBL" id="CM003528">
    <property type="protein sequence ID" value="RCV05822.1"/>
    <property type="molecule type" value="Genomic_DNA"/>
</dbReference>
<dbReference type="OrthoDB" id="1900877at2759"/>
<organism evidence="4 5">
    <name type="scientific">Setaria italica</name>
    <name type="common">Foxtail millet</name>
    <name type="synonym">Panicum italicum</name>
    <dbReference type="NCBI Taxonomy" id="4555"/>
    <lineage>
        <taxon>Eukaryota</taxon>
        <taxon>Viridiplantae</taxon>
        <taxon>Streptophyta</taxon>
        <taxon>Embryophyta</taxon>
        <taxon>Tracheophyta</taxon>
        <taxon>Spermatophyta</taxon>
        <taxon>Magnoliopsida</taxon>
        <taxon>Liliopsida</taxon>
        <taxon>Poales</taxon>
        <taxon>Poaceae</taxon>
        <taxon>PACMAD clade</taxon>
        <taxon>Panicoideae</taxon>
        <taxon>Panicodae</taxon>
        <taxon>Paniceae</taxon>
        <taxon>Cenchrinae</taxon>
        <taxon>Setaria</taxon>
    </lineage>
</organism>